<comment type="caution">
    <text evidence="1">The sequence shown here is derived from an EMBL/GenBank/DDBJ whole genome shotgun (WGS) entry which is preliminary data.</text>
</comment>
<proteinExistence type="predicted"/>
<protein>
    <submittedName>
        <fullName evidence="1">Helix-turn-helix domain-containing protein</fullName>
    </submittedName>
</protein>
<accession>A0ACC7NV68</accession>
<keyword evidence="2" id="KW-1185">Reference proteome</keyword>
<evidence type="ECO:0000313" key="1">
    <source>
        <dbReference type="EMBL" id="MFM9327971.1"/>
    </source>
</evidence>
<evidence type="ECO:0000313" key="2">
    <source>
        <dbReference type="Proteomes" id="UP001631969"/>
    </source>
</evidence>
<sequence length="72" mass="8171">MRIALQKTLDAEGITKGALAREAKVRPNFVYELCEGKTRRIDLDTLNKLINTLNEMSGKEYDLSAVLEYIPE</sequence>
<gene>
    <name evidence="1" type="ORF">ACI1P1_06585</name>
</gene>
<dbReference type="Proteomes" id="UP001631969">
    <property type="component" value="Unassembled WGS sequence"/>
</dbReference>
<dbReference type="EMBL" id="JBJURJ010000003">
    <property type="protein sequence ID" value="MFM9327971.1"/>
    <property type="molecule type" value="Genomic_DNA"/>
</dbReference>
<organism evidence="1 2">
    <name type="scientific">Paenibacillus mesotrionivorans</name>
    <dbReference type="NCBI Taxonomy" id="3160968"/>
    <lineage>
        <taxon>Bacteria</taxon>
        <taxon>Bacillati</taxon>
        <taxon>Bacillota</taxon>
        <taxon>Bacilli</taxon>
        <taxon>Bacillales</taxon>
        <taxon>Paenibacillaceae</taxon>
        <taxon>Paenibacillus</taxon>
    </lineage>
</organism>
<name>A0ACC7NV68_9BACL</name>
<reference evidence="1" key="1">
    <citation type="submission" date="2024-12" db="EMBL/GenBank/DDBJ databases">
        <authorList>
            <person name="Wu N."/>
        </authorList>
    </citation>
    <scope>NUCLEOTIDE SEQUENCE</scope>
    <source>
        <strain evidence="1">P15</strain>
    </source>
</reference>